<dbReference type="EC" id="2.4.-.-" evidence="2"/>
<dbReference type="STRING" id="537013.CLOSTMETH_00144"/>
<organism evidence="2 3">
    <name type="scientific">[Clostridium] methylpentosum DSM 5476</name>
    <dbReference type="NCBI Taxonomy" id="537013"/>
    <lineage>
        <taxon>Bacteria</taxon>
        <taxon>Bacillati</taxon>
        <taxon>Bacillota</taxon>
        <taxon>Clostridia</taxon>
        <taxon>Eubacteriales</taxon>
        <taxon>Oscillospiraceae</taxon>
        <taxon>Oscillospiraceae incertae sedis</taxon>
    </lineage>
</organism>
<dbReference type="PANTHER" id="PTHR22916:SF3">
    <property type="entry name" value="UDP-GLCNAC:BETAGAL BETA-1,3-N-ACETYLGLUCOSAMINYLTRANSFERASE-LIKE PROTEIN 1"/>
    <property type="match status" value="1"/>
</dbReference>
<dbReference type="Proteomes" id="UP000003340">
    <property type="component" value="Unassembled WGS sequence"/>
</dbReference>
<dbReference type="HOGENOM" id="CLU_025996_2_1_9"/>
<name>C0E8J9_9FIRM</name>
<keyword evidence="2" id="KW-0808">Transferase</keyword>
<reference evidence="2 3" key="1">
    <citation type="submission" date="2009-01" db="EMBL/GenBank/DDBJ databases">
        <authorList>
            <person name="Fulton L."/>
            <person name="Clifton S."/>
            <person name="Fulton B."/>
            <person name="Xu J."/>
            <person name="Minx P."/>
            <person name="Pepin K.H."/>
            <person name="Johnson M."/>
            <person name="Bhonagiri V."/>
            <person name="Nash W.E."/>
            <person name="Mardis E.R."/>
            <person name="Wilson R.K."/>
        </authorList>
    </citation>
    <scope>NUCLEOTIDE SEQUENCE [LARGE SCALE GENOMIC DNA]</scope>
    <source>
        <strain evidence="2 3">DSM 5476</strain>
    </source>
</reference>
<dbReference type="EMBL" id="ACEC01000007">
    <property type="protein sequence ID" value="EEG32208.1"/>
    <property type="molecule type" value="Genomic_DNA"/>
</dbReference>
<dbReference type="PANTHER" id="PTHR22916">
    <property type="entry name" value="GLYCOSYLTRANSFERASE"/>
    <property type="match status" value="1"/>
</dbReference>
<dbReference type="Gene3D" id="3.90.550.10">
    <property type="entry name" value="Spore Coat Polysaccharide Biosynthesis Protein SpsA, Chain A"/>
    <property type="match status" value="1"/>
</dbReference>
<keyword evidence="3" id="KW-1185">Reference proteome</keyword>
<evidence type="ECO:0000313" key="2">
    <source>
        <dbReference type="EMBL" id="EEG32208.1"/>
    </source>
</evidence>
<dbReference type="InterPro" id="IPR001173">
    <property type="entry name" value="Glyco_trans_2-like"/>
</dbReference>
<dbReference type="Pfam" id="PF00535">
    <property type="entry name" value="Glycos_transf_2"/>
    <property type="match status" value="1"/>
</dbReference>
<dbReference type="GO" id="GO:0016758">
    <property type="term" value="F:hexosyltransferase activity"/>
    <property type="evidence" value="ECO:0007669"/>
    <property type="project" value="UniProtKB-ARBA"/>
</dbReference>
<protein>
    <submittedName>
        <fullName evidence="2">Glycosyltransferase, group 2 family protein</fullName>
        <ecNumber evidence="2">2.4.-.-</ecNumber>
    </submittedName>
</protein>
<dbReference type="InterPro" id="IPR029044">
    <property type="entry name" value="Nucleotide-diphossugar_trans"/>
</dbReference>
<reference evidence="2 3" key="2">
    <citation type="submission" date="2009-02" db="EMBL/GenBank/DDBJ databases">
        <title>Draft genome sequence of Clostridium methylpentosum (DSM 5476).</title>
        <authorList>
            <person name="Sudarsanam P."/>
            <person name="Ley R."/>
            <person name="Guruge J."/>
            <person name="Turnbaugh P.J."/>
            <person name="Mahowald M."/>
            <person name="Liep D."/>
            <person name="Gordon J."/>
        </authorList>
    </citation>
    <scope>NUCLEOTIDE SEQUENCE [LARGE SCALE GENOMIC DNA]</scope>
    <source>
        <strain evidence="2 3">DSM 5476</strain>
    </source>
</reference>
<sequence length="307" mass="35400">MVDILLAVYNGERYLSEQIDSILAQSVDEWRLIIQDDGSSDGTIPLVQSYVERYPERMQLFCNEKNSGSPQKNFFSLLKRAESPYVMTCDHDDVWLPDKIERTYAKMMEVERDFPGKPVLVHTDLRVVDENLHQLSPSMFESQCLDPKRDGFHQLLVQNIITGCTMMVNRPLLELADRLPDQAIMHDWWLGLIASAFGGIGFVPEPTILYRQHASNQVGAKNVKDLGFIARRMQQGRQIKQVIQDTYDQANAFLQEFSAQLPRPIRETAEQYARLPEQSKLGRIRSIFQHDFKKHGLARVLGQIFYI</sequence>
<keyword evidence="2" id="KW-0328">Glycosyltransferase</keyword>
<accession>C0E8J9</accession>
<proteinExistence type="predicted"/>
<comment type="caution">
    <text evidence="2">The sequence shown here is derived from an EMBL/GenBank/DDBJ whole genome shotgun (WGS) entry which is preliminary data.</text>
</comment>
<gene>
    <name evidence="2" type="ORF">CLOSTMETH_00144</name>
</gene>
<dbReference type="SUPFAM" id="SSF53448">
    <property type="entry name" value="Nucleotide-diphospho-sugar transferases"/>
    <property type="match status" value="1"/>
</dbReference>
<evidence type="ECO:0000259" key="1">
    <source>
        <dbReference type="Pfam" id="PF00535"/>
    </source>
</evidence>
<dbReference type="CDD" id="cd04196">
    <property type="entry name" value="GT_2_like_d"/>
    <property type="match status" value="1"/>
</dbReference>
<evidence type="ECO:0000313" key="3">
    <source>
        <dbReference type="Proteomes" id="UP000003340"/>
    </source>
</evidence>
<dbReference type="AlphaFoldDB" id="C0E8J9"/>
<dbReference type="eggNOG" id="COG0463">
    <property type="taxonomic scope" value="Bacteria"/>
</dbReference>
<feature type="domain" description="Glycosyltransferase 2-like" evidence="1">
    <location>
        <begin position="4"/>
        <end position="127"/>
    </location>
</feature>